<organism evidence="2 3">
    <name type="scientific">Ditylenchus dipsaci</name>
    <dbReference type="NCBI Taxonomy" id="166011"/>
    <lineage>
        <taxon>Eukaryota</taxon>
        <taxon>Metazoa</taxon>
        <taxon>Ecdysozoa</taxon>
        <taxon>Nematoda</taxon>
        <taxon>Chromadorea</taxon>
        <taxon>Rhabditida</taxon>
        <taxon>Tylenchina</taxon>
        <taxon>Tylenchomorpha</taxon>
        <taxon>Sphaerularioidea</taxon>
        <taxon>Anguinidae</taxon>
        <taxon>Anguininae</taxon>
        <taxon>Ditylenchus</taxon>
    </lineage>
</organism>
<evidence type="ECO:0000313" key="2">
    <source>
        <dbReference type="Proteomes" id="UP000887574"/>
    </source>
</evidence>
<evidence type="ECO:0000313" key="3">
    <source>
        <dbReference type="WBParaSite" id="jg920"/>
    </source>
</evidence>
<keyword evidence="2" id="KW-1185">Reference proteome</keyword>
<dbReference type="Proteomes" id="UP000887574">
    <property type="component" value="Unplaced"/>
</dbReference>
<reference evidence="3" key="1">
    <citation type="submission" date="2022-11" db="UniProtKB">
        <authorList>
            <consortium name="WormBaseParasite"/>
        </authorList>
    </citation>
    <scope>IDENTIFICATION</scope>
</reference>
<dbReference type="WBParaSite" id="jg920">
    <property type="protein sequence ID" value="jg920"/>
    <property type="gene ID" value="jg920"/>
</dbReference>
<feature type="compositionally biased region" description="Basic and acidic residues" evidence="1">
    <location>
        <begin position="44"/>
        <end position="54"/>
    </location>
</feature>
<evidence type="ECO:0000256" key="1">
    <source>
        <dbReference type="SAM" id="MobiDB-lite"/>
    </source>
</evidence>
<name>A0A915ETS1_9BILA</name>
<proteinExistence type="predicted"/>
<accession>A0A915ETS1</accession>
<dbReference type="AlphaFoldDB" id="A0A915ETS1"/>
<sequence length="80" mass="9019">MLSITRIFARRHFSTTKLVATKSPNDSNPAQQTPEANDSSKNQNDTKKSKNMVDLKDLNLPDMAIGRKKAEFLISSEYCM</sequence>
<protein>
    <submittedName>
        <fullName evidence="3">Uncharacterized protein</fullName>
    </submittedName>
</protein>
<feature type="region of interest" description="Disordered" evidence="1">
    <location>
        <begin position="18"/>
        <end position="54"/>
    </location>
</feature>
<feature type="compositionally biased region" description="Polar residues" evidence="1">
    <location>
        <begin position="18"/>
        <end position="43"/>
    </location>
</feature>